<sequence>MGVTVHTRYVGNLHTEAEHLQSGNKITTDAPVDNGGKGEYFSPTDMLAAALGSCSLTIMGKAAQVHGFNIDGTEVEISKIMGTDPRRVVEIVVEITFPSDYEPKVKKILELAAHECPVANSLHPDLKQTFIFHYGK</sequence>
<evidence type="ECO:0000313" key="1">
    <source>
        <dbReference type="EMBL" id="HIW10913.1"/>
    </source>
</evidence>
<reference evidence="1" key="1">
    <citation type="journal article" date="2021" name="PeerJ">
        <title>Extensive microbial diversity within the chicken gut microbiome revealed by metagenomics and culture.</title>
        <authorList>
            <person name="Gilroy R."/>
            <person name="Ravi A."/>
            <person name="Getino M."/>
            <person name="Pursley I."/>
            <person name="Horton D.L."/>
            <person name="Alikhan N.F."/>
            <person name="Baker D."/>
            <person name="Gharbi K."/>
            <person name="Hall N."/>
            <person name="Watson M."/>
            <person name="Adriaenssens E.M."/>
            <person name="Foster-Nyarko E."/>
            <person name="Jarju S."/>
            <person name="Secka A."/>
            <person name="Antonio M."/>
            <person name="Oren A."/>
            <person name="Chaudhuri R.R."/>
            <person name="La Ragione R."/>
            <person name="Hildebrand F."/>
            <person name="Pallen M.J."/>
        </authorList>
    </citation>
    <scope>NUCLEOTIDE SEQUENCE</scope>
    <source>
        <strain evidence="1">ChiBcec15-1070</strain>
    </source>
</reference>
<dbReference type="PANTHER" id="PTHR39624">
    <property type="entry name" value="PROTEIN INVOLVED IN RIMO-MEDIATED BETA-METHYLTHIOLATION OF RIBOSOMAL PROTEIN S12 YCAO"/>
    <property type="match status" value="1"/>
</dbReference>
<gene>
    <name evidence="1" type="ORF">H9888_05350</name>
</gene>
<dbReference type="PANTHER" id="PTHR39624:SF2">
    <property type="entry name" value="OSMC-LIKE PROTEIN"/>
    <property type="match status" value="1"/>
</dbReference>
<proteinExistence type="predicted"/>
<dbReference type="Pfam" id="PF02566">
    <property type="entry name" value="OsmC"/>
    <property type="match status" value="1"/>
</dbReference>
<reference evidence="1" key="2">
    <citation type="submission" date="2021-04" db="EMBL/GenBank/DDBJ databases">
        <authorList>
            <person name="Gilroy R."/>
        </authorList>
    </citation>
    <scope>NUCLEOTIDE SEQUENCE</scope>
    <source>
        <strain evidence="1">ChiBcec15-1070</strain>
    </source>
</reference>
<evidence type="ECO:0000313" key="2">
    <source>
        <dbReference type="Proteomes" id="UP000823926"/>
    </source>
</evidence>
<name>A0A9D1QD71_9BACT</name>
<dbReference type="InterPro" id="IPR036102">
    <property type="entry name" value="OsmC/Ohrsf"/>
</dbReference>
<dbReference type="InterPro" id="IPR015946">
    <property type="entry name" value="KH_dom-like_a/b"/>
</dbReference>
<dbReference type="SUPFAM" id="SSF82784">
    <property type="entry name" value="OsmC-like"/>
    <property type="match status" value="1"/>
</dbReference>
<protein>
    <submittedName>
        <fullName evidence="1">OsmC family protein</fullName>
    </submittedName>
</protein>
<dbReference type="Proteomes" id="UP000823926">
    <property type="component" value="Unassembled WGS sequence"/>
</dbReference>
<dbReference type="Gene3D" id="3.30.300.20">
    <property type="match status" value="1"/>
</dbReference>
<comment type="caution">
    <text evidence="1">The sequence shown here is derived from an EMBL/GenBank/DDBJ whole genome shotgun (WGS) entry which is preliminary data.</text>
</comment>
<dbReference type="AlphaFoldDB" id="A0A9D1QD71"/>
<dbReference type="InterPro" id="IPR003718">
    <property type="entry name" value="OsmC/Ohr_fam"/>
</dbReference>
<dbReference type="EMBL" id="DXHL01000025">
    <property type="protein sequence ID" value="HIW10913.1"/>
    <property type="molecule type" value="Genomic_DNA"/>
</dbReference>
<organism evidence="1 2">
    <name type="scientific">Candidatus Rikenella faecigallinarum</name>
    <dbReference type="NCBI Taxonomy" id="2838745"/>
    <lineage>
        <taxon>Bacteria</taxon>
        <taxon>Pseudomonadati</taxon>
        <taxon>Bacteroidota</taxon>
        <taxon>Bacteroidia</taxon>
        <taxon>Bacteroidales</taxon>
        <taxon>Rikenellaceae</taxon>
        <taxon>Rikenella</taxon>
    </lineage>
</organism>
<accession>A0A9D1QD71</accession>